<feature type="compositionally biased region" description="Polar residues" evidence="1">
    <location>
        <begin position="12"/>
        <end position="28"/>
    </location>
</feature>
<name>A0A5B7IV26_PORTR</name>
<proteinExistence type="predicted"/>
<feature type="compositionally biased region" description="Basic residues" evidence="1">
    <location>
        <begin position="1"/>
        <end position="11"/>
    </location>
</feature>
<feature type="compositionally biased region" description="Basic and acidic residues" evidence="1">
    <location>
        <begin position="35"/>
        <end position="67"/>
    </location>
</feature>
<evidence type="ECO:0000256" key="1">
    <source>
        <dbReference type="SAM" id="MobiDB-lite"/>
    </source>
</evidence>
<sequence>MRTGTRRRRCSTHISSRSGRFWCQTSPRSPGLEPLNERGELLGDSHSGEPRRVEEEREKTSPRKEEASQEGVVVAAVMRVPIVTERKSDVWGTNSPHLATRALPVGGDGQRRGEVEGRQELPLMVGVGLDVDRSESHEGRSTNHISPQPNSTWRCAPPPSNENTLDGLQPLVEPHIVANTAENNATDDGGGSS</sequence>
<dbReference type="AlphaFoldDB" id="A0A5B7IV26"/>
<evidence type="ECO:0000313" key="3">
    <source>
        <dbReference type="Proteomes" id="UP000324222"/>
    </source>
</evidence>
<accession>A0A5B7IV26</accession>
<reference evidence="2 3" key="1">
    <citation type="submission" date="2019-05" db="EMBL/GenBank/DDBJ databases">
        <title>Another draft genome of Portunus trituberculatus and its Hox gene families provides insights of decapod evolution.</title>
        <authorList>
            <person name="Jeong J.-H."/>
            <person name="Song I."/>
            <person name="Kim S."/>
            <person name="Choi T."/>
            <person name="Kim D."/>
            <person name="Ryu S."/>
            <person name="Kim W."/>
        </authorList>
    </citation>
    <scope>NUCLEOTIDE SEQUENCE [LARGE SCALE GENOMIC DNA]</scope>
    <source>
        <tissue evidence="2">Muscle</tissue>
    </source>
</reference>
<comment type="caution">
    <text evidence="2">The sequence shown here is derived from an EMBL/GenBank/DDBJ whole genome shotgun (WGS) entry which is preliminary data.</text>
</comment>
<feature type="compositionally biased region" description="Polar residues" evidence="1">
    <location>
        <begin position="142"/>
        <end position="153"/>
    </location>
</feature>
<feature type="region of interest" description="Disordered" evidence="1">
    <location>
        <begin position="1"/>
        <end position="70"/>
    </location>
</feature>
<protein>
    <submittedName>
        <fullName evidence="2">Uncharacterized protein</fullName>
    </submittedName>
</protein>
<keyword evidence="3" id="KW-1185">Reference proteome</keyword>
<evidence type="ECO:0000313" key="2">
    <source>
        <dbReference type="EMBL" id="MPC85526.1"/>
    </source>
</evidence>
<organism evidence="2 3">
    <name type="scientific">Portunus trituberculatus</name>
    <name type="common">Swimming crab</name>
    <name type="synonym">Neptunus trituberculatus</name>
    <dbReference type="NCBI Taxonomy" id="210409"/>
    <lineage>
        <taxon>Eukaryota</taxon>
        <taxon>Metazoa</taxon>
        <taxon>Ecdysozoa</taxon>
        <taxon>Arthropoda</taxon>
        <taxon>Crustacea</taxon>
        <taxon>Multicrustacea</taxon>
        <taxon>Malacostraca</taxon>
        <taxon>Eumalacostraca</taxon>
        <taxon>Eucarida</taxon>
        <taxon>Decapoda</taxon>
        <taxon>Pleocyemata</taxon>
        <taxon>Brachyura</taxon>
        <taxon>Eubrachyura</taxon>
        <taxon>Portunoidea</taxon>
        <taxon>Portunidae</taxon>
        <taxon>Portuninae</taxon>
        <taxon>Portunus</taxon>
    </lineage>
</organism>
<dbReference type="EMBL" id="VSRR010068707">
    <property type="protein sequence ID" value="MPC85526.1"/>
    <property type="molecule type" value="Genomic_DNA"/>
</dbReference>
<gene>
    <name evidence="2" type="ORF">E2C01_080306</name>
</gene>
<feature type="region of interest" description="Disordered" evidence="1">
    <location>
        <begin position="133"/>
        <end position="171"/>
    </location>
</feature>
<dbReference type="Proteomes" id="UP000324222">
    <property type="component" value="Unassembled WGS sequence"/>
</dbReference>
<feature type="region of interest" description="Disordered" evidence="1">
    <location>
        <begin position="90"/>
        <end position="113"/>
    </location>
</feature>